<keyword evidence="4 5" id="KW-0067">ATP-binding</keyword>
<dbReference type="InterPro" id="IPR017441">
    <property type="entry name" value="Protein_kinase_ATP_BS"/>
</dbReference>
<dbReference type="EMBL" id="LR786267">
    <property type="protein sequence ID" value="CAB3259490.1"/>
    <property type="molecule type" value="mRNA"/>
</dbReference>
<dbReference type="PROSITE" id="PS00107">
    <property type="entry name" value="PROTEIN_KINASE_ATP"/>
    <property type="match status" value="1"/>
</dbReference>
<gene>
    <name evidence="7" type="primary">Klhl12-023</name>
</gene>
<evidence type="ECO:0000256" key="4">
    <source>
        <dbReference type="ARBA" id="ARBA00022840"/>
    </source>
</evidence>
<organism evidence="7">
    <name type="scientific">Phallusia mammillata</name>
    <dbReference type="NCBI Taxonomy" id="59560"/>
    <lineage>
        <taxon>Eukaryota</taxon>
        <taxon>Metazoa</taxon>
        <taxon>Chordata</taxon>
        <taxon>Tunicata</taxon>
        <taxon>Ascidiacea</taxon>
        <taxon>Phlebobranchia</taxon>
        <taxon>Ascidiidae</taxon>
        <taxon>Phallusia</taxon>
    </lineage>
</organism>
<evidence type="ECO:0000313" key="7">
    <source>
        <dbReference type="EMBL" id="CAB3259490.1"/>
    </source>
</evidence>
<dbReference type="PROSITE" id="PS50011">
    <property type="entry name" value="PROTEIN_KINASE_DOM"/>
    <property type="match status" value="1"/>
</dbReference>
<keyword evidence="7" id="KW-0808">Transferase</keyword>
<dbReference type="InterPro" id="IPR011009">
    <property type="entry name" value="Kinase-like_dom_sf"/>
</dbReference>
<dbReference type="SUPFAM" id="SSF56112">
    <property type="entry name" value="Protein kinase-like (PK-like)"/>
    <property type="match status" value="1"/>
</dbReference>
<dbReference type="PANTHER" id="PTHR45632">
    <property type="entry name" value="LD33804P"/>
    <property type="match status" value="1"/>
</dbReference>
<dbReference type="GO" id="GO:0005524">
    <property type="term" value="F:ATP binding"/>
    <property type="evidence" value="ECO:0007669"/>
    <property type="project" value="UniProtKB-UniRule"/>
</dbReference>
<dbReference type="InterPro" id="IPR008271">
    <property type="entry name" value="Ser/Thr_kinase_AS"/>
</dbReference>
<evidence type="ECO:0000259" key="6">
    <source>
        <dbReference type="PROSITE" id="PS50011"/>
    </source>
</evidence>
<proteinExistence type="evidence at transcript level"/>
<dbReference type="InterPro" id="IPR006652">
    <property type="entry name" value="Kelch_1"/>
</dbReference>
<evidence type="ECO:0000256" key="5">
    <source>
        <dbReference type="PROSITE-ProRule" id="PRU10141"/>
    </source>
</evidence>
<dbReference type="Gene3D" id="1.10.510.10">
    <property type="entry name" value="Transferase(Phosphotransferase) domain 1"/>
    <property type="match status" value="1"/>
</dbReference>
<sequence length="649" mass="73049">MTLQEYDAKSLKTSWNASDLVGHGGFAAVRKCRHKKLGEVAVKCFSTTGSTEKIEKDIEGQSREAKILSQIKHKNILRVHGITKWSNCFGVLMDFIEGGSLCDILQKNVAIPEIPWGLCVRMLKQLGDALCYLHFYDKNYAFVHGDLKPENILLTLELQVKLADFGSVNLVQITGASRLPSISVQSTTQHTRLYSAPEFLKDPQSKRTVKMDVYSFGMIIFEMITRKSIFHGVAVNMDVLIALILSQKQRPNVQEVEKIKNTVSKQADLQTLELMEKLMNLCWSQKPEDRPPMDNVRDELLLCVEKMDNQQLMTEAFNIRQKMISPKPRNPLETQVSLSQFANPFEKVENPGPFISTGEHIDQKDPTCFIALGGWSTQTDVLQYSPVTNTFTSLPRLNIGRWHLSAASVSEKLLAIGGKLEEDMPTNAVECLDLQKPTEWIHKSPMNENRYHACATTLGEYVYVSGGWNEMKICLSSIECYKLADDEWTIVGNMKTAREGHSLVACNGKLYIFGGYDGSNRLQSAECFDPTTCQSTYLSDMPCINSHHAASYLNGWIYQMGGLDGDLTFLRKVCRFNVAKNEWDSTVPNMMENRVSLGSCVVDGKLYAVGGRSYGDSMTTIESFDESLNKWMIVAQLEKPWYRHSVVAI</sequence>
<dbReference type="PROSITE" id="PS00108">
    <property type="entry name" value="PROTEIN_KINASE_ST"/>
    <property type="match status" value="1"/>
</dbReference>
<dbReference type="InterPro" id="IPR015915">
    <property type="entry name" value="Kelch-typ_b-propeller"/>
</dbReference>
<evidence type="ECO:0000256" key="3">
    <source>
        <dbReference type="ARBA" id="ARBA00022741"/>
    </source>
</evidence>
<dbReference type="SUPFAM" id="SSF117281">
    <property type="entry name" value="Kelch motif"/>
    <property type="match status" value="1"/>
</dbReference>
<keyword evidence="3 5" id="KW-0547">Nucleotide-binding</keyword>
<feature type="binding site" evidence="5">
    <location>
        <position position="43"/>
    </location>
    <ligand>
        <name>ATP</name>
        <dbReference type="ChEBI" id="CHEBI:30616"/>
    </ligand>
</feature>
<accession>A0A6F9DG68</accession>
<dbReference type="AlphaFoldDB" id="A0A6F9DG68"/>
<protein>
    <submittedName>
        <fullName evidence="7">CBL-interacting protein kinase 33-like</fullName>
    </submittedName>
</protein>
<evidence type="ECO:0000256" key="1">
    <source>
        <dbReference type="ARBA" id="ARBA00022441"/>
    </source>
</evidence>
<name>A0A6F9DG68_9ASCI</name>
<evidence type="ECO:0000256" key="2">
    <source>
        <dbReference type="ARBA" id="ARBA00022737"/>
    </source>
</evidence>
<keyword evidence="7" id="KW-0418">Kinase</keyword>
<dbReference type="Pfam" id="PF00069">
    <property type="entry name" value="Pkinase"/>
    <property type="match status" value="1"/>
</dbReference>
<dbReference type="Pfam" id="PF24681">
    <property type="entry name" value="Kelch_KLHDC2_KLHL20_DRC7"/>
    <property type="match status" value="1"/>
</dbReference>
<dbReference type="GO" id="GO:0004672">
    <property type="term" value="F:protein kinase activity"/>
    <property type="evidence" value="ECO:0007669"/>
    <property type="project" value="InterPro"/>
</dbReference>
<dbReference type="SMART" id="SM00612">
    <property type="entry name" value="Kelch"/>
    <property type="match status" value="6"/>
</dbReference>
<dbReference type="Gene3D" id="2.120.10.80">
    <property type="entry name" value="Kelch-type beta propeller"/>
    <property type="match status" value="2"/>
</dbReference>
<dbReference type="PANTHER" id="PTHR45632:SF3">
    <property type="entry name" value="KELCH-LIKE PROTEIN 32"/>
    <property type="match status" value="1"/>
</dbReference>
<dbReference type="SMART" id="SM00220">
    <property type="entry name" value="S_TKc"/>
    <property type="match status" value="1"/>
</dbReference>
<feature type="domain" description="Protein kinase" evidence="6">
    <location>
        <begin position="15"/>
        <end position="302"/>
    </location>
</feature>
<keyword evidence="2" id="KW-0677">Repeat</keyword>
<keyword evidence="1" id="KW-0880">Kelch repeat</keyword>
<reference evidence="7" key="1">
    <citation type="submission" date="2020-04" db="EMBL/GenBank/DDBJ databases">
        <authorList>
            <person name="Neveu A P."/>
        </authorList>
    </citation>
    <scope>NUCLEOTIDE SEQUENCE</scope>
    <source>
        <tissue evidence="7">Whole embryo</tissue>
    </source>
</reference>
<dbReference type="InterPro" id="IPR000719">
    <property type="entry name" value="Prot_kinase_dom"/>
</dbReference>